<name>A0A9P7AKR1_9AGAM</name>
<dbReference type="AlphaFoldDB" id="A0A9P7AKR1"/>
<protein>
    <submittedName>
        <fullName evidence="1">Uncharacterized protein</fullName>
    </submittedName>
</protein>
<dbReference type="GeneID" id="64600792"/>
<gene>
    <name evidence="1" type="ORF">HD556DRAFT_1446068</name>
</gene>
<reference evidence="1" key="1">
    <citation type="journal article" date="2020" name="New Phytol.">
        <title>Comparative genomics reveals dynamic genome evolution in host specialist ectomycorrhizal fungi.</title>
        <authorList>
            <person name="Lofgren L.A."/>
            <person name="Nguyen N.H."/>
            <person name="Vilgalys R."/>
            <person name="Ruytinx J."/>
            <person name="Liao H.L."/>
            <person name="Branco S."/>
            <person name="Kuo A."/>
            <person name="LaButti K."/>
            <person name="Lipzen A."/>
            <person name="Andreopoulos W."/>
            <person name="Pangilinan J."/>
            <person name="Riley R."/>
            <person name="Hundley H."/>
            <person name="Na H."/>
            <person name="Barry K."/>
            <person name="Grigoriev I.V."/>
            <person name="Stajich J.E."/>
            <person name="Kennedy P.G."/>
        </authorList>
    </citation>
    <scope>NUCLEOTIDE SEQUENCE</scope>
    <source>
        <strain evidence="1">S12</strain>
    </source>
</reference>
<evidence type="ECO:0000313" key="2">
    <source>
        <dbReference type="Proteomes" id="UP000719766"/>
    </source>
</evidence>
<dbReference type="RefSeq" id="XP_041157508.1">
    <property type="nucleotide sequence ID" value="XM_041307028.1"/>
</dbReference>
<dbReference type="EMBL" id="JABBWE010000049">
    <property type="protein sequence ID" value="KAG1790546.1"/>
    <property type="molecule type" value="Genomic_DNA"/>
</dbReference>
<organism evidence="1 2">
    <name type="scientific">Suillus plorans</name>
    <dbReference type="NCBI Taxonomy" id="116603"/>
    <lineage>
        <taxon>Eukaryota</taxon>
        <taxon>Fungi</taxon>
        <taxon>Dikarya</taxon>
        <taxon>Basidiomycota</taxon>
        <taxon>Agaricomycotina</taxon>
        <taxon>Agaricomycetes</taxon>
        <taxon>Agaricomycetidae</taxon>
        <taxon>Boletales</taxon>
        <taxon>Suillineae</taxon>
        <taxon>Suillaceae</taxon>
        <taxon>Suillus</taxon>
    </lineage>
</organism>
<sequence length="352" mass="39402">MSLAGDQHQSKCYNGLNMKPVMLLRSHLSCFRASFIDVVVLTLVPSLAKIAHMDFARLYSVLNHIALQCRVTAETVLAEWLERQEVADPEHWKQLSGIPCITGGLIALLGTLNGRGGMFPWKKLSAILTCHGYTLHHYPKNVLMPSKRRPTLTKRPTRQCPENKFYHHPAEVPQWDLQNLHGRHAFLNGRTNRKGLPHVKMAETSPEPSSETSVVLSLPVPSRQLRRRILQVLSPEDSPVPSPIPSHHHSPAVSPAPLHRPKVQVFVELPHAPPSWRLKATQQHSSPVSRPETNMLIPQINYLSQLSVTMDGIFNEEEETDKVLTWLTATVAMNNEEEEVIGLVGSLSEVAV</sequence>
<evidence type="ECO:0000313" key="1">
    <source>
        <dbReference type="EMBL" id="KAG1790546.1"/>
    </source>
</evidence>
<accession>A0A9P7AKR1</accession>
<proteinExistence type="predicted"/>
<dbReference type="OrthoDB" id="2614496at2759"/>
<dbReference type="Proteomes" id="UP000719766">
    <property type="component" value="Unassembled WGS sequence"/>
</dbReference>
<keyword evidence="2" id="KW-1185">Reference proteome</keyword>
<comment type="caution">
    <text evidence="1">The sequence shown here is derived from an EMBL/GenBank/DDBJ whole genome shotgun (WGS) entry which is preliminary data.</text>
</comment>